<dbReference type="RefSeq" id="WP_005598848.1">
    <property type="nucleotide sequence ID" value="NZ_LR134169.1"/>
</dbReference>
<evidence type="ECO:0000256" key="1">
    <source>
        <dbReference type="SAM" id="Phobius"/>
    </source>
</evidence>
<keyword evidence="1" id="KW-1133">Transmembrane helix</keyword>
<name>A0A380U3Q7_ACTLI</name>
<organism evidence="2 3">
    <name type="scientific">Actinobacillus lignieresii</name>
    <dbReference type="NCBI Taxonomy" id="720"/>
    <lineage>
        <taxon>Bacteria</taxon>
        <taxon>Pseudomonadati</taxon>
        <taxon>Pseudomonadota</taxon>
        <taxon>Gammaproteobacteria</taxon>
        <taxon>Pasteurellales</taxon>
        <taxon>Pasteurellaceae</taxon>
        <taxon>Actinobacillus</taxon>
    </lineage>
</organism>
<sequence length="96" mass="10850">MQKSSSKFNWALALLCLPCALWPLALLVSPKFSDLGLSPAQVNWFSITFWIYPLVLFVIALVLYKLHQSQKVLARGLLMLSFIGFYALLGYIIQSL</sequence>
<evidence type="ECO:0000313" key="3">
    <source>
        <dbReference type="Proteomes" id="UP000254253"/>
    </source>
</evidence>
<feature type="transmembrane region" description="Helical" evidence="1">
    <location>
        <begin position="43"/>
        <end position="64"/>
    </location>
</feature>
<dbReference type="GeneID" id="48599813"/>
<gene>
    <name evidence="2" type="ORF">NCTC4191_01702</name>
</gene>
<reference evidence="2 3" key="1">
    <citation type="submission" date="2018-06" db="EMBL/GenBank/DDBJ databases">
        <authorList>
            <consortium name="Pathogen Informatics"/>
            <person name="Doyle S."/>
        </authorList>
    </citation>
    <scope>NUCLEOTIDE SEQUENCE [LARGE SCALE GENOMIC DNA]</scope>
    <source>
        <strain evidence="2 3">NCTC4191</strain>
    </source>
</reference>
<dbReference type="Pfam" id="PF17364">
    <property type="entry name" value="DUF5389"/>
    <property type="match status" value="1"/>
</dbReference>
<dbReference type="AlphaFoldDB" id="A0A380U3Q7"/>
<accession>A0A380U3Q7</accession>
<feature type="transmembrane region" description="Helical" evidence="1">
    <location>
        <begin position="76"/>
        <end position="93"/>
    </location>
</feature>
<proteinExistence type="predicted"/>
<dbReference type="Proteomes" id="UP000254253">
    <property type="component" value="Unassembled WGS sequence"/>
</dbReference>
<dbReference type="EMBL" id="UFRN01000002">
    <property type="protein sequence ID" value="SUT94834.1"/>
    <property type="molecule type" value="Genomic_DNA"/>
</dbReference>
<protein>
    <submittedName>
        <fullName evidence="2">Uncharacterized protein</fullName>
    </submittedName>
</protein>
<keyword evidence="3" id="KW-1185">Reference proteome</keyword>
<keyword evidence="1" id="KW-0812">Transmembrane</keyword>
<dbReference type="InterPro" id="IPR035333">
    <property type="entry name" value="DUF5389"/>
</dbReference>
<keyword evidence="1" id="KW-0472">Membrane</keyword>
<evidence type="ECO:0000313" key="2">
    <source>
        <dbReference type="EMBL" id="SUT94834.1"/>
    </source>
</evidence>